<evidence type="ECO:0000256" key="4">
    <source>
        <dbReference type="ARBA" id="ARBA00023088"/>
    </source>
</evidence>
<dbReference type="RefSeq" id="WP_005504982.1">
    <property type="nucleotide sequence ID" value="NZ_JH370351.1"/>
</dbReference>
<dbReference type="InterPro" id="IPR019931">
    <property type="entry name" value="LPXTG_anchor"/>
</dbReference>
<dbReference type="NCBIfam" id="TIGR01167">
    <property type="entry name" value="LPXTG_anchor"/>
    <property type="match status" value="1"/>
</dbReference>
<dbReference type="PROSITE" id="PS50847">
    <property type="entry name" value="GRAM_POS_ANCHORING"/>
    <property type="match status" value="1"/>
</dbReference>
<feature type="compositionally biased region" description="Polar residues" evidence="5">
    <location>
        <begin position="697"/>
        <end position="706"/>
    </location>
</feature>
<dbReference type="HOGENOM" id="CLU_314463_0_0_11"/>
<dbReference type="EMBL" id="ACSB01000005">
    <property type="protein sequence ID" value="EHB88684.1"/>
    <property type="molecule type" value="Genomic_DNA"/>
</dbReference>
<dbReference type="AlphaFoldDB" id="G5EQA3"/>
<evidence type="ECO:0000259" key="8">
    <source>
        <dbReference type="PROSITE" id="PS50847"/>
    </source>
</evidence>
<dbReference type="InterPro" id="IPR051200">
    <property type="entry name" value="Host-pathogen_enzymatic-act"/>
</dbReference>
<feature type="compositionally biased region" description="Basic and acidic residues" evidence="5">
    <location>
        <begin position="870"/>
        <end position="883"/>
    </location>
</feature>
<feature type="compositionally biased region" description="Polar residues" evidence="5">
    <location>
        <begin position="595"/>
        <end position="604"/>
    </location>
</feature>
<dbReference type="PANTHER" id="PTHR47197">
    <property type="entry name" value="PROTEIN NIRF"/>
    <property type="match status" value="1"/>
</dbReference>
<name>G5EQA3_9MICC</name>
<evidence type="ECO:0000256" key="1">
    <source>
        <dbReference type="ARBA" id="ARBA00022512"/>
    </source>
</evidence>
<dbReference type="InterPro" id="IPR015943">
    <property type="entry name" value="WD40/YVTN_repeat-like_dom_sf"/>
</dbReference>
<keyword evidence="2" id="KW-0964">Secreted</keyword>
<keyword evidence="6" id="KW-1133">Transmembrane helix</keyword>
<feature type="region of interest" description="Disordered" evidence="5">
    <location>
        <begin position="595"/>
        <end position="706"/>
    </location>
</feature>
<gene>
    <name evidence="9" type="ORF">HMPREF0737_00463</name>
</gene>
<feature type="transmembrane region" description="Helical" evidence="6">
    <location>
        <begin position="934"/>
        <end position="958"/>
    </location>
</feature>
<dbReference type="Gene3D" id="2.130.10.10">
    <property type="entry name" value="YVTN repeat-like/Quinoprotein amine dehydrogenase"/>
    <property type="match status" value="1"/>
</dbReference>
<proteinExistence type="predicted"/>
<dbReference type="InterPro" id="IPR011044">
    <property type="entry name" value="Quino_amine_DH_bsu"/>
</dbReference>
<reference evidence="9 10" key="1">
    <citation type="submission" date="2011-08" db="EMBL/GenBank/DDBJ databases">
        <title>The Genome Sequence of Rothia mucilaginosa M508.</title>
        <authorList>
            <consortium name="The Broad Institute Genome Sequencing Platform"/>
            <consortium name="The Broad Institute Genome Sequencing Center for Infectious Disease"/>
            <person name="Earl A."/>
            <person name="Ward D."/>
            <person name="Feldgarden M."/>
            <person name="Gevers D."/>
            <person name="Sibley C.D."/>
            <person name="Field T.R."/>
            <person name="Grinwis M."/>
            <person name="Eshaghurshan C.S."/>
            <person name="Surette M.G."/>
            <person name="Young S.K."/>
            <person name="Zeng Q."/>
            <person name="Gargeya S."/>
            <person name="Fitzgerald M."/>
            <person name="Haas B."/>
            <person name="Abouelleil A."/>
            <person name="Alvarado L."/>
            <person name="Arachchi H.M."/>
            <person name="Berlin A."/>
            <person name="Brown A."/>
            <person name="Chapman S.B."/>
            <person name="Chen Z."/>
            <person name="Dunbar C."/>
            <person name="Freedman E."/>
            <person name="Gearin G."/>
            <person name="Gellesch M."/>
            <person name="Goldberg J."/>
            <person name="Griggs A."/>
            <person name="Gujja S."/>
            <person name="Heiman D."/>
            <person name="Howarth C."/>
            <person name="Larson L."/>
            <person name="Lui A."/>
            <person name="MacDonald P.J.P."/>
            <person name="Montmayeur A."/>
            <person name="Murphy C."/>
            <person name="Neiman D."/>
            <person name="Pearson M."/>
            <person name="Priest M."/>
            <person name="Roberts A."/>
            <person name="Saif S."/>
            <person name="Shea T."/>
            <person name="Shenoy N."/>
            <person name="Sisk P."/>
            <person name="Stolte C."/>
            <person name="Sykes S."/>
            <person name="Wortman J."/>
            <person name="Nusbaum C."/>
            <person name="Birren B."/>
        </authorList>
    </citation>
    <scope>NUCLEOTIDE SEQUENCE [LARGE SCALE GENOMIC DNA]</scope>
    <source>
        <strain evidence="9 10">M508</strain>
    </source>
</reference>
<dbReference type="PANTHER" id="PTHR47197:SF3">
    <property type="entry name" value="DIHYDRO-HEME D1 DEHYDROGENASE"/>
    <property type="match status" value="1"/>
</dbReference>
<keyword evidence="3 7" id="KW-0732">Signal</keyword>
<feature type="region of interest" description="Disordered" evidence="5">
    <location>
        <begin position="399"/>
        <end position="420"/>
    </location>
</feature>
<evidence type="ECO:0000256" key="3">
    <source>
        <dbReference type="ARBA" id="ARBA00022729"/>
    </source>
</evidence>
<keyword evidence="6" id="KW-0472">Membrane</keyword>
<evidence type="ECO:0000256" key="2">
    <source>
        <dbReference type="ARBA" id="ARBA00022525"/>
    </source>
</evidence>
<comment type="caution">
    <text evidence="9">The sequence shown here is derived from an EMBL/GenBank/DDBJ whole genome shotgun (WGS) entry which is preliminary data.</text>
</comment>
<feature type="chain" id="PRO_5038915243" description="Gram-positive cocci surface proteins LPxTG domain-containing protein" evidence="7">
    <location>
        <begin position="27"/>
        <end position="963"/>
    </location>
</feature>
<sequence>MTSSPKPSRKLLAIAGALSVVAGSFAAVPATFAANVSASVPGGNSQNSTEECRHIAVSATQYQGLPGQYQLAYSAATSSLYTSFSSGRPPILTGGVGTWNVASTPSLATVYQFPTTDFIARGATAPTGKQIESPYGIAYDEATGYVWVTQTRVNKVSVFDPATNKIIWSSAEGDVNHPREVRIDPSSGKVFVSGSGGISVFDTTLHALVKKIEFTDAKGESDIAMNMHVDSADGKLYVPSLSAGTVKVIDTKSYEVEKTIQLHKENAEAALNPSDVTIDKSLKEIYVSAQGDRKGSNSGITVYDLETGAYKKTIPFGSQALALASDEARDLLYVTDYGTGNVGVVDARTGTVVSQVSTGATSGANDVLVAADGSVYAVARSIEGASAIETDYTIDKTTGEYRTSSTEPKGKDNADSPITPGVMVKINTTVETTAKPAAQTSSEELVKTYADGAKLYAVKDWTTGETLKLRGEGFKTQDGSKGSVLAVKLNKGRISAKEEPKLNGAEGNSAGVWAYIQADENGNFTAELPYPTTENSNLKENLKSGDKVSVFLLSGSMVEGDTARGGEALSATVAEKKADTAETCAPAETTQVAAAPSGVTTTYPAGTKLSLPDGNEPTPAPSESAKPEPTTPAPSESAKPEPTTPAPSESAKPEPTTPAPSESAKPEPTTPAPSESAKPEPTTPAPSESAKPEPSTLAPSESANSNEVVHEYKDGAKVYFPKTWDGQKLTFRGEGFKTLDGKGSVIAVKLNKGAISAKEEPKLEGVEGNSAGIWAYIKADENGNFTATIDRPTVANSNLTEELKTGDSVAIYLLSGSLTENDNVRGGVAAEYTFSVENQAPAPKVSEPKTSEPANAPVTDPSAAPSAPAESKEQVKENAKDQSKAPVDSLNSETQKKDNAAPKTSGSSSQNVTSSSNGSTSSSSSSKSSLANTGASGVVIAAGIGVLALAVGATVLVARRRKA</sequence>
<accession>G5EQA3</accession>
<evidence type="ECO:0000313" key="10">
    <source>
        <dbReference type="Proteomes" id="UP000004897"/>
    </source>
</evidence>
<dbReference type="PATRIC" id="fig|563033.4.peg.459"/>
<feature type="compositionally biased region" description="Low complexity" evidence="5">
    <location>
        <begin position="685"/>
        <end position="695"/>
    </location>
</feature>
<keyword evidence="1" id="KW-0134">Cell wall</keyword>
<evidence type="ECO:0000256" key="7">
    <source>
        <dbReference type="SAM" id="SignalP"/>
    </source>
</evidence>
<keyword evidence="6" id="KW-0812">Transmembrane</keyword>
<feature type="domain" description="Gram-positive cocci surface proteins LPxTG" evidence="8">
    <location>
        <begin position="930"/>
        <end position="963"/>
    </location>
</feature>
<feature type="region of interest" description="Disordered" evidence="5">
    <location>
        <begin position="839"/>
        <end position="933"/>
    </location>
</feature>
<evidence type="ECO:0000256" key="6">
    <source>
        <dbReference type="SAM" id="Phobius"/>
    </source>
</evidence>
<dbReference type="SUPFAM" id="SSF50969">
    <property type="entry name" value="YVTN repeat-like/Quinoprotein amine dehydrogenase"/>
    <property type="match status" value="1"/>
</dbReference>
<keyword evidence="4" id="KW-0572">Peptidoglycan-anchor</keyword>
<dbReference type="Proteomes" id="UP000004897">
    <property type="component" value="Unassembled WGS sequence"/>
</dbReference>
<feature type="compositionally biased region" description="Low complexity" evidence="5">
    <location>
        <begin position="905"/>
        <end position="933"/>
    </location>
</feature>
<evidence type="ECO:0000313" key="9">
    <source>
        <dbReference type="EMBL" id="EHB88684.1"/>
    </source>
</evidence>
<evidence type="ECO:0000256" key="5">
    <source>
        <dbReference type="SAM" id="MobiDB-lite"/>
    </source>
</evidence>
<feature type="signal peptide" evidence="7">
    <location>
        <begin position="1"/>
        <end position="26"/>
    </location>
</feature>
<organism evidence="9 10">
    <name type="scientific">Rothia mucilaginosa M508</name>
    <dbReference type="NCBI Taxonomy" id="563033"/>
    <lineage>
        <taxon>Bacteria</taxon>
        <taxon>Bacillati</taxon>
        <taxon>Actinomycetota</taxon>
        <taxon>Actinomycetes</taxon>
        <taxon>Micrococcales</taxon>
        <taxon>Micrococcaceae</taxon>
        <taxon>Rothia</taxon>
    </lineage>
</organism>
<protein>
    <recommendedName>
        <fullName evidence="8">Gram-positive cocci surface proteins LPxTG domain-containing protein</fullName>
    </recommendedName>
</protein>